<evidence type="ECO:0000256" key="2">
    <source>
        <dbReference type="ARBA" id="ARBA00023295"/>
    </source>
</evidence>
<dbReference type="Pfam" id="PF01476">
    <property type="entry name" value="LysM"/>
    <property type="match status" value="2"/>
</dbReference>
<dbReference type="InterPro" id="IPR011583">
    <property type="entry name" value="Chitinase_II/V-like_cat"/>
</dbReference>
<dbReference type="Gene3D" id="3.20.20.80">
    <property type="entry name" value="Glycosidases"/>
    <property type="match status" value="1"/>
</dbReference>
<evidence type="ECO:0000313" key="5">
    <source>
        <dbReference type="EMBL" id="MBA9027209.1"/>
    </source>
</evidence>
<evidence type="ECO:0000313" key="6">
    <source>
        <dbReference type="Proteomes" id="UP000626697"/>
    </source>
</evidence>
<dbReference type="SUPFAM" id="SSF51445">
    <property type="entry name" value="(Trans)glycosidases"/>
    <property type="match status" value="1"/>
</dbReference>
<reference evidence="5 6" key="1">
    <citation type="submission" date="2020-08" db="EMBL/GenBank/DDBJ databases">
        <title>Genomic Encyclopedia of Type Strains, Phase IV (KMG-IV): sequencing the most valuable type-strain genomes for metagenomic binning, comparative biology and taxonomic classification.</title>
        <authorList>
            <person name="Goeker M."/>
        </authorList>
    </citation>
    <scope>NUCLEOTIDE SEQUENCE [LARGE SCALE GENOMIC DNA]</scope>
    <source>
        <strain evidence="5 6">DSM 105481</strain>
    </source>
</reference>
<dbReference type="Gene3D" id="3.10.50.10">
    <property type="match status" value="1"/>
</dbReference>
<dbReference type="InterPro" id="IPR041704">
    <property type="entry name" value="CFLE_GH18"/>
</dbReference>
<dbReference type="InterPro" id="IPR001223">
    <property type="entry name" value="Glyco_hydro18_cat"/>
</dbReference>
<keyword evidence="2" id="KW-0326">Glycosidase</keyword>
<proteinExistence type="predicted"/>
<dbReference type="PANTHER" id="PTHR46066:SF2">
    <property type="entry name" value="CHITINASE DOMAIN-CONTAINING PROTEIN 1"/>
    <property type="match status" value="1"/>
</dbReference>
<dbReference type="InterPro" id="IPR029070">
    <property type="entry name" value="Chitinase_insertion_sf"/>
</dbReference>
<dbReference type="PROSITE" id="PS51782">
    <property type="entry name" value="LYSM"/>
    <property type="match status" value="2"/>
</dbReference>
<dbReference type="RefSeq" id="WP_182502775.1">
    <property type="nucleotide sequence ID" value="NZ_JACJHX010000006.1"/>
</dbReference>
<keyword evidence="6" id="KW-1185">Reference proteome</keyword>
<organism evidence="5 6">
    <name type="scientific">Peribacillus huizhouensis</name>
    <dbReference type="NCBI Taxonomy" id="1501239"/>
    <lineage>
        <taxon>Bacteria</taxon>
        <taxon>Bacillati</taxon>
        <taxon>Bacillota</taxon>
        <taxon>Bacilli</taxon>
        <taxon>Bacillales</taxon>
        <taxon>Bacillaceae</taxon>
        <taxon>Peribacillus</taxon>
    </lineage>
</organism>
<feature type="domain" description="GH18" evidence="4">
    <location>
        <begin position="99"/>
        <end position="420"/>
    </location>
</feature>
<protein>
    <submittedName>
        <fullName evidence="5">Spore germination protein YaaH</fullName>
    </submittedName>
</protein>
<evidence type="ECO:0000256" key="1">
    <source>
        <dbReference type="ARBA" id="ARBA00022801"/>
    </source>
</evidence>
<dbReference type="SMART" id="SM00257">
    <property type="entry name" value="LysM"/>
    <property type="match status" value="2"/>
</dbReference>
<sequence length="420" mass="47414">MFIYVVKTGESLFSIATKYQISVDSIRILNGLKTDRLVPGQDLLIPTNMYIVQPGDSLYTISQMSFISVETLRLYNGLHSDILSVGMRLYLPPRPKYEAEGFSYITPSTPEKNQLIVQTFAPINTYFGIFEYHVLEDGSLSTLNDQQLISITRENKVAPLAVITNLTPTGFSPELTKRVLSSPEIRERLINNIYNLVKTKNYAGVNIDFERIREGERDLYSGFLRSLSERLRPEGFYTSVAVPAKTSDDISWLKGYDYGGIGAAVDFVFIMAYDWHEASSPPGPVAPISLVRQTIEYALNHMRGNKIILGVPRYGYDWTMSDGAVTSARAVSVSSALETALKYQVPIQYSTEYQQPFYQYRDETGKRHIVWFENARARAQKLQLVVTYRLGGVGAWQLGLQFIQSAILVNEFMIPKKIIG</sequence>
<dbReference type="InterPro" id="IPR018392">
    <property type="entry name" value="LysM"/>
</dbReference>
<evidence type="ECO:0000259" key="3">
    <source>
        <dbReference type="PROSITE" id="PS51782"/>
    </source>
</evidence>
<dbReference type="SUPFAM" id="SSF54106">
    <property type="entry name" value="LysM domain"/>
    <property type="match status" value="2"/>
</dbReference>
<dbReference type="Pfam" id="PF00704">
    <property type="entry name" value="Glyco_hydro_18"/>
    <property type="match status" value="1"/>
</dbReference>
<dbReference type="InterPro" id="IPR017853">
    <property type="entry name" value="GH"/>
</dbReference>
<dbReference type="Gene3D" id="3.10.350.10">
    <property type="entry name" value="LysM domain"/>
    <property type="match status" value="2"/>
</dbReference>
<dbReference type="CDD" id="cd00118">
    <property type="entry name" value="LysM"/>
    <property type="match status" value="2"/>
</dbReference>
<feature type="domain" description="LysM" evidence="3">
    <location>
        <begin position="2"/>
        <end position="45"/>
    </location>
</feature>
<evidence type="ECO:0000259" key="4">
    <source>
        <dbReference type="PROSITE" id="PS51910"/>
    </source>
</evidence>
<dbReference type="Proteomes" id="UP000626697">
    <property type="component" value="Unassembled WGS sequence"/>
</dbReference>
<dbReference type="InterPro" id="IPR036779">
    <property type="entry name" value="LysM_dom_sf"/>
</dbReference>
<dbReference type="SMART" id="SM00636">
    <property type="entry name" value="Glyco_18"/>
    <property type="match status" value="1"/>
</dbReference>
<name>A0ABR6CQ90_9BACI</name>
<dbReference type="CDD" id="cd02874">
    <property type="entry name" value="GH18_CFLE_spore_hydrolase"/>
    <property type="match status" value="1"/>
</dbReference>
<dbReference type="PANTHER" id="PTHR46066">
    <property type="entry name" value="CHITINASE DOMAIN-CONTAINING PROTEIN 1 FAMILY MEMBER"/>
    <property type="match status" value="1"/>
</dbReference>
<dbReference type="PROSITE" id="PS51910">
    <property type="entry name" value="GH18_2"/>
    <property type="match status" value="1"/>
</dbReference>
<gene>
    <name evidence="5" type="ORF">HNP81_002499</name>
</gene>
<accession>A0ABR6CQ90</accession>
<feature type="domain" description="LysM" evidence="3">
    <location>
        <begin position="48"/>
        <end position="91"/>
    </location>
</feature>
<keyword evidence="1" id="KW-0378">Hydrolase</keyword>
<dbReference type="EMBL" id="JACJHX010000006">
    <property type="protein sequence ID" value="MBA9027209.1"/>
    <property type="molecule type" value="Genomic_DNA"/>
</dbReference>
<comment type="caution">
    <text evidence="5">The sequence shown here is derived from an EMBL/GenBank/DDBJ whole genome shotgun (WGS) entry which is preliminary data.</text>
</comment>